<dbReference type="PROSITE" id="PS50928">
    <property type="entry name" value="ABC_TM1"/>
    <property type="match status" value="1"/>
</dbReference>
<dbReference type="InterPro" id="IPR035906">
    <property type="entry name" value="MetI-like_sf"/>
</dbReference>
<proteinExistence type="inferred from homology"/>
<dbReference type="InterPro" id="IPR000515">
    <property type="entry name" value="MetI-like"/>
</dbReference>
<reference evidence="9 10" key="1">
    <citation type="submission" date="2014-12" db="EMBL/GenBank/DDBJ databases">
        <title>Frankia sp. BMG5.1 draft genome.</title>
        <authorList>
            <person name="Gtari M."/>
            <person name="Ghodhbane-Gtari F."/>
            <person name="Nouioui I."/>
            <person name="Ktari A."/>
            <person name="Hezbri K."/>
            <person name="Mimouni W."/>
            <person name="Sbissi I."/>
            <person name="Ayari A."/>
            <person name="Yamanaka T."/>
            <person name="Normand P."/>
            <person name="Tisa L.S."/>
            <person name="Boudabous A."/>
        </authorList>
    </citation>
    <scope>NUCLEOTIDE SEQUENCE [LARGE SCALE GENOMIC DNA]</scope>
    <source>
        <strain evidence="9 10">BMG5.1</strain>
    </source>
</reference>
<evidence type="ECO:0000313" key="10">
    <source>
        <dbReference type="Proteomes" id="UP000035425"/>
    </source>
</evidence>
<evidence type="ECO:0000256" key="2">
    <source>
        <dbReference type="ARBA" id="ARBA00022448"/>
    </source>
</evidence>
<organism evidence="9 10">
    <name type="scientific">Protofrankia coriariae</name>
    <dbReference type="NCBI Taxonomy" id="1562887"/>
    <lineage>
        <taxon>Bacteria</taxon>
        <taxon>Bacillati</taxon>
        <taxon>Actinomycetota</taxon>
        <taxon>Actinomycetes</taxon>
        <taxon>Frankiales</taxon>
        <taxon>Frankiaceae</taxon>
        <taxon>Protofrankia</taxon>
    </lineage>
</organism>
<comment type="caution">
    <text evidence="9">The sequence shown here is derived from an EMBL/GenBank/DDBJ whole genome shotgun (WGS) entry which is preliminary data.</text>
</comment>
<dbReference type="PANTHER" id="PTHR43163">
    <property type="entry name" value="DIPEPTIDE TRANSPORT SYSTEM PERMEASE PROTEIN DPPB-RELATED"/>
    <property type="match status" value="1"/>
</dbReference>
<gene>
    <name evidence="9" type="ORF">FrCorBMG51_18200</name>
</gene>
<dbReference type="InterPro" id="IPR045621">
    <property type="entry name" value="BPD_transp_1_N"/>
</dbReference>
<dbReference type="Gene3D" id="1.10.3720.10">
    <property type="entry name" value="MetI-like"/>
    <property type="match status" value="1"/>
</dbReference>
<protein>
    <submittedName>
        <fullName evidence="9">ABC transporter permease</fullName>
    </submittedName>
</protein>
<dbReference type="Pfam" id="PF00528">
    <property type="entry name" value="BPD_transp_1"/>
    <property type="match status" value="1"/>
</dbReference>
<dbReference type="PANTHER" id="PTHR43163:SF6">
    <property type="entry name" value="DIPEPTIDE TRANSPORT SYSTEM PERMEASE PROTEIN DPPB-RELATED"/>
    <property type="match status" value="1"/>
</dbReference>
<sequence length="317" mass="33215">MRARRWARTLLLGALPVALISTFLVFLMTYLASGNPAAQKLGDRATPEEVTRLNASWGLDRSFPEQYLSWLGHAVRGDLGKSYFSGLSVTKSIGERLPVDASITLVAVVVAVLAGFAAGILAALRQGGITDRAITVLAAAATTIPEFWLAIMFVSLFSLTLGWLPSGGYVPLTEDPGQWLLHVLLPGGSLGLAVAAQVARQLRTSLLAAFGAHYVLGARVRGLSTPRILFGHILRNAAAPAIATLGLAIPTLLGGAVIAEAIFGLPGLGQYALSGAQSHDIPVIQGVLVVSIVLVLSCNLAVDAFLGWLRPATRGTR</sequence>
<name>A0ABR5F127_9ACTN</name>
<dbReference type="Proteomes" id="UP000035425">
    <property type="component" value="Unassembled WGS sequence"/>
</dbReference>
<feature type="transmembrane region" description="Helical" evidence="7">
    <location>
        <begin position="179"/>
        <end position="199"/>
    </location>
</feature>
<keyword evidence="5 7" id="KW-1133">Transmembrane helix</keyword>
<evidence type="ECO:0000259" key="8">
    <source>
        <dbReference type="PROSITE" id="PS50928"/>
    </source>
</evidence>
<feature type="transmembrane region" description="Helical" evidence="7">
    <location>
        <begin position="101"/>
        <end position="124"/>
    </location>
</feature>
<evidence type="ECO:0000256" key="6">
    <source>
        <dbReference type="ARBA" id="ARBA00023136"/>
    </source>
</evidence>
<feature type="transmembrane region" description="Helical" evidence="7">
    <location>
        <begin position="237"/>
        <end position="263"/>
    </location>
</feature>
<keyword evidence="4 7" id="KW-0812">Transmembrane</keyword>
<dbReference type="SUPFAM" id="SSF161098">
    <property type="entry name" value="MetI-like"/>
    <property type="match status" value="1"/>
</dbReference>
<comment type="similarity">
    <text evidence="7">Belongs to the binding-protein-dependent transport system permease family.</text>
</comment>
<keyword evidence="6 7" id="KW-0472">Membrane</keyword>
<dbReference type="Pfam" id="PF19300">
    <property type="entry name" value="BPD_transp_1_N"/>
    <property type="match status" value="1"/>
</dbReference>
<keyword evidence="3" id="KW-1003">Cell membrane</keyword>
<feature type="transmembrane region" description="Helical" evidence="7">
    <location>
        <begin position="136"/>
        <end position="159"/>
    </location>
</feature>
<evidence type="ECO:0000256" key="5">
    <source>
        <dbReference type="ARBA" id="ARBA00022989"/>
    </source>
</evidence>
<comment type="subcellular location">
    <subcellularLocation>
        <location evidence="1 7">Cell membrane</location>
        <topology evidence="1 7">Multi-pass membrane protein</topology>
    </subcellularLocation>
</comment>
<evidence type="ECO:0000256" key="3">
    <source>
        <dbReference type="ARBA" id="ARBA00022475"/>
    </source>
</evidence>
<feature type="domain" description="ABC transmembrane type-1" evidence="8">
    <location>
        <begin position="97"/>
        <end position="302"/>
    </location>
</feature>
<keyword evidence="10" id="KW-1185">Reference proteome</keyword>
<feature type="transmembrane region" description="Helical" evidence="7">
    <location>
        <begin position="283"/>
        <end position="309"/>
    </location>
</feature>
<accession>A0ABR5F127</accession>
<evidence type="ECO:0000256" key="1">
    <source>
        <dbReference type="ARBA" id="ARBA00004651"/>
    </source>
</evidence>
<keyword evidence="2 7" id="KW-0813">Transport</keyword>
<evidence type="ECO:0000256" key="4">
    <source>
        <dbReference type="ARBA" id="ARBA00022692"/>
    </source>
</evidence>
<evidence type="ECO:0000256" key="7">
    <source>
        <dbReference type="RuleBase" id="RU363032"/>
    </source>
</evidence>
<dbReference type="EMBL" id="JWIO01000033">
    <property type="protein sequence ID" value="KLL10421.1"/>
    <property type="molecule type" value="Genomic_DNA"/>
</dbReference>
<evidence type="ECO:0000313" key="9">
    <source>
        <dbReference type="EMBL" id="KLL10421.1"/>
    </source>
</evidence>
<dbReference type="CDD" id="cd06261">
    <property type="entry name" value="TM_PBP2"/>
    <property type="match status" value="1"/>
</dbReference>